<evidence type="ECO:0000259" key="10">
    <source>
        <dbReference type="PROSITE" id="PS50206"/>
    </source>
</evidence>
<dbReference type="NCBIfam" id="NF001138">
    <property type="entry name" value="PRK00143.1"/>
    <property type="match status" value="1"/>
</dbReference>
<accession>A0ABM8I433</accession>
<proteinExistence type="inferred from homology"/>
<evidence type="ECO:0000256" key="8">
    <source>
        <dbReference type="ARBA" id="ARBA00051542"/>
    </source>
</evidence>
<dbReference type="PANTHER" id="PTHR11933:SF5">
    <property type="entry name" value="MITOCHONDRIAL TRNA-SPECIFIC 2-THIOURIDYLASE 1"/>
    <property type="match status" value="1"/>
</dbReference>
<reference evidence="12" key="1">
    <citation type="journal article" date="2023" name="Int. J. Syst. Evol. Microbiol.">
        <title>Claveliimonas bilis gen. nov., sp. nov., deoxycholic acid-producing bacteria isolated from human faeces, and reclassification of Sellimonas monacensis Zenner et al. 2021 as Claveliimonas monacensis comb. nov.</title>
        <authorList>
            <person name="Hisatomi A."/>
            <person name="Kastawa N.W.E.P.G."/>
            <person name="Song I."/>
            <person name="Ohkuma M."/>
            <person name="Fukiya S."/>
            <person name="Sakamoto M."/>
        </authorList>
    </citation>
    <scope>NUCLEOTIDE SEQUENCE [LARGE SCALE GENOMIC DNA]</scope>
    <source>
        <strain evidence="12">12BBH14</strain>
    </source>
</reference>
<dbReference type="Proteomes" id="UP001305815">
    <property type="component" value="Chromosome"/>
</dbReference>
<feature type="binding site" evidence="9">
    <location>
        <position position="35"/>
    </location>
    <ligand>
        <name>ATP</name>
        <dbReference type="ChEBI" id="CHEBI:30616"/>
    </ligand>
</feature>
<dbReference type="SUPFAM" id="SSF52402">
    <property type="entry name" value="Adenine nucleotide alpha hydrolases-like"/>
    <property type="match status" value="1"/>
</dbReference>
<evidence type="ECO:0000313" key="12">
    <source>
        <dbReference type="Proteomes" id="UP001305815"/>
    </source>
</evidence>
<dbReference type="InterPro" id="IPR023382">
    <property type="entry name" value="MnmA-like_central_sf"/>
</dbReference>
<comment type="function">
    <text evidence="9">Catalyzes the 2-thiolation of uridine at the wobble position (U34) of tRNA, leading to the formation of s(2)U34.</text>
</comment>
<dbReference type="Gene3D" id="2.40.30.10">
    <property type="entry name" value="Translation factors"/>
    <property type="match status" value="1"/>
</dbReference>
<dbReference type="RefSeq" id="WP_316264778.1">
    <property type="nucleotide sequence ID" value="NZ_AP027742.1"/>
</dbReference>
<dbReference type="InterPro" id="IPR046885">
    <property type="entry name" value="MnmA-like_C"/>
</dbReference>
<keyword evidence="5 9" id="KW-0067">ATP-binding</keyword>
<feature type="active site" description="Nucleophile" evidence="9">
    <location>
        <position position="105"/>
    </location>
</feature>
<gene>
    <name evidence="9 11" type="primary">mnmA</name>
    <name evidence="11" type="ORF">Lac1_19220</name>
</gene>
<dbReference type="EC" id="2.8.1.13" evidence="9"/>
<keyword evidence="9" id="KW-0963">Cytoplasm</keyword>
<feature type="site" description="Interaction with tRNA" evidence="9">
    <location>
        <position position="341"/>
    </location>
</feature>
<keyword evidence="1 9" id="KW-0820">tRNA-binding</keyword>
<feature type="domain" description="Rhodanese" evidence="10">
    <location>
        <begin position="6"/>
        <end position="47"/>
    </location>
</feature>
<comment type="similarity">
    <text evidence="9">Belongs to the MnmA/TRMU family.</text>
</comment>
<keyword evidence="2 9" id="KW-0808">Transferase</keyword>
<evidence type="ECO:0000256" key="9">
    <source>
        <dbReference type="HAMAP-Rule" id="MF_00144"/>
    </source>
</evidence>
<feature type="binding site" evidence="9">
    <location>
        <begin position="9"/>
        <end position="16"/>
    </location>
    <ligand>
        <name>ATP</name>
        <dbReference type="ChEBI" id="CHEBI:30616"/>
    </ligand>
</feature>
<keyword evidence="6 9" id="KW-0694">RNA-binding</keyword>
<organism evidence="11 12">
    <name type="scientific">Claveliimonas bilis</name>
    <dbReference type="NCBI Taxonomy" id="3028070"/>
    <lineage>
        <taxon>Bacteria</taxon>
        <taxon>Bacillati</taxon>
        <taxon>Bacillota</taxon>
        <taxon>Clostridia</taxon>
        <taxon>Lachnospirales</taxon>
        <taxon>Lachnospiraceae</taxon>
        <taxon>Claveliimonas</taxon>
    </lineage>
</organism>
<feature type="active site" description="Cysteine persulfide intermediate" evidence="9">
    <location>
        <position position="202"/>
    </location>
</feature>
<dbReference type="Pfam" id="PF20259">
    <property type="entry name" value="tRNA_Me_trans_M"/>
    <property type="match status" value="1"/>
</dbReference>
<dbReference type="Pfam" id="PF20258">
    <property type="entry name" value="tRNA_Me_trans_C"/>
    <property type="match status" value="1"/>
</dbReference>
<keyword evidence="3 9" id="KW-0819">tRNA processing</keyword>
<dbReference type="InterPro" id="IPR046884">
    <property type="entry name" value="MnmA-like_central"/>
</dbReference>
<sequence>MEKKRVVVGMSGGVDSSVAAWLLKEQGYDVIGVTMQIWQDEEEKLQEENGGCCGLTAVDDARRVAASLDIPYYVMNFKREFKENVIDYFVDEYIGGRTPNPCIACNRFVKWESLLKRSMDIGVDYIATGHYARVEQLPNGRYAVRTSATGRKDQTYALYNLTQEQLKRTLMPVGGYTKEEIREMAAKMNLPVAHKPDSQDICFVPDGDYASFIEKTADQTFPQGNFVLADGTIVGRHNGIIHYTVGQRKGLGVAMGYPVFVLAIRPETNEVVLGKAEESLSRYVRADRINFMSVEDLKEPKKVWAKIRYNHKGAWCTVERTGEDEILCTFDEPLRAAAPGQAVVLYDGEYVLGGGTIINNQ</sequence>
<name>A0ABM8I433_9FIRM</name>
<dbReference type="PROSITE" id="PS50206">
    <property type="entry name" value="RHODANESE_3"/>
    <property type="match status" value="1"/>
</dbReference>
<keyword evidence="4 9" id="KW-0547">Nucleotide-binding</keyword>
<dbReference type="CDD" id="cd01998">
    <property type="entry name" value="MnmA_TRMU-like"/>
    <property type="match status" value="1"/>
</dbReference>
<dbReference type="InterPro" id="IPR001763">
    <property type="entry name" value="Rhodanese-like_dom"/>
</dbReference>
<feature type="region of interest" description="Interaction with tRNA" evidence="9">
    <location>
        <begin position="152"/>
        <end position="154"/>
    </location>
</feature>
<feature type="disulfide bond" description="Alternate" evidence="9">
    <location>
        <begin position="105"/>
        <end position="202"/>
    </location>
</feature>
<evidence type="ECO:0000256" key="3">
    <source>
        <dbReference type="ARBA" id="ARBA00022694"/>
    </source>
</evidence>
<evidence type="ECO:0000256" key="7">
    <source>
        <dbReference type="ARBA" id="ARBA00023157"/>
    </source>
</evidence>
<keyword evidence="12" id="KW-1185">Reference proteome</keyword>
<comment type="caution">
    <text evidence="9">Lacks conserved residue(s) required for the propagation of feature annotation.</text>
</comment>
<dbReference type="HAMAP" id="MF_00144">
    <property type="entry name" value="tRNA_thiouridyl_MnmA"/>
    <property type="match status" value="1"/>
</dbReference>
<dbReference type="Gene3D" id="3.40.50.620">
    <property type="entry name" value="HUPs"/>
    <property type="match status" value="1"/>
</dbReference>
<dbReference type="NCBIfam" id="TIGR00420">
    <property type="entry name" value="trmU"/>
    <property type="match status" value="1"/>
</dbReference>
<keyword evidence="7 9" id="KW-1015">Disulfide bond</keyword>
<dbReference type="PANTHER" id="PTHR11933">
    <property type="entry name" value="TRNA 5-METHYLAMINOMETHYL-2-THIOURIDYLATE -METHYLTRANSFERASE"/>
    <property type="match status" value="1"/>
</dbReference>
<evidence type="ECO:0000256" key="5">
    <source>
        <dbReference type="ARBA" id="ARBA00022840"/>
    </source>
</evidence>
<feature type="site" description="Interaction with tRNA" evidence="9">
    <location>
        <position position="130"/>
    </location>
</feature>
<evidence type="ECO:0000256" key="1">
    <source>
        <dbReference type="ARBA" id="ARBA00022555"/>
    </source>
</evidence>
<evidence type="ECO:0000256" key="6">
    <source>
        <dbReference type="ARBA" id="ARBA00022884"/>
    </source>
</evidence>
<dbReference type="InterPro" id="IPR004506">
    <property type="entry name" value="MnmA-like"/>
</dbReference>
<comment type="catalytic activity">
    <reaction evidence="8 9">
        <text>S-sulfanyl-L-cysteinyl-[protein] + uridine(34) in tRNA + AH2 + ATP = 2-thiouridine(34) in tRNA + L-cysteinyl-[protein] + A + AMP + diphosphate + H(+)</text>
        <dbReference type="Rhea" id="RHEA:47032"/>
        <dbReference type="Rhea" id="RHEA-COMP:10131"/>
        <dbReference type="Rhea" id="RHEA-COMP:11726"/>
        <dbReference type="Rhea" id="RHEA-COMP:11727"/>
        <dbReference type="Rhea" id="RHEA-COMP:11728"/>
        <dbReference type="ChEBI" id="CHEBI:13193"/>
        <dbReference type="ChEBI" id="CHEBI:15378"/>
        <dbReference type="ChEBI" id="CHEBI:17499"/>
        <dbReference type="ChEBI" id="CHEBI:29950"/>
        <dbReference type="ChEBI" id="CHEBI:30616"/>
        <dbReference type="ChEBI" id="CHEBI:33019"/>
        <dbReference type="ChEBI" id="CHEBI:61963"/>
        <dbReference type="ChEBI" id="CHEBI:65315"/>
        <dbReference type="ChEBI" id="CHEBI:87170"/>
        <dbReference type="ChEBI" id="CHEBI:456215"/>
        <dbReference type="EC" id="2.8.1.13"/>
    </reaction>
</comment>
<feature type="region of interest" description="Interaction with tRNA" evidence="9">
    <location>
        <begin position="308"/>
        <end position="309"/>
    </location>
</feature>
<feature type="binding site" evidence="9">
    <location>
        <position position="129"/>
    </location>
    <ligand>
        <name>ATP</name>
        <dbReference type="ChEBI" id="CHEBI:30616"/>
    </ligand>
</feature>
<evidence type="ECO:0000256" key="4">
    <source>
        <dbReference type="ARBA" id="ARBA00022741"/>
    </source>
</evidence>
<dbReference type="Pfam" id="PF03054">
    <property type="entry name" value="tRNA_Me_trans"/>
    <property type="match status" value="1"/>
</dbReference>
<comment type="subcellular location">
    <subcellularLocation>
        <location evidence="9">Cytoplasm</location>
    </subcellularLocation>
</comment>
<dbReference type="EMBL" id="AP027742">
    <property type="protein sequence ID" value="BDZ77739.1"/>
    <property type="molecule type" value="Genomic_DNA"/>
</dbReference>
<protein>
    <recommendedName>
        <fullName evidence="9">tRNA-specific 2-thiouridylase MnmA</fullName>
        <ecNumber evidence="9">2.8.1.13</ecNumber>
    </recommendedName>
</protein>
<dbReference type="InterPro" id="IPR014729">
    <property type="entry name" value="Rossmann-like_a/b/a_fold"/>
</dbReference>
<evidence type="ECO:0000256" key="2">
    <source>
        <dbReference type="ARBA" id="ARBA00022679"/>
    </source>
</evidence>
<dbReference type="Gene3D" id="2.30.30.280">
    <property type="entry name" value="Adenine nucleotide alpha hydrolases-like domains"/>
    <property type="match status" value="1"/>
</dbReference>
<evidence type="ECO:0000313" key="11">
    <source>
        <dbReference type="EMBL" id="BDZ77739.1"/>
    </source>
</evidence>